<evidence type="ECO:0000256" key="3">
    <source>
        <dbReference type="ARBA" id="ARBA00022475"/>
    </source>
</evidence>
<dbReference type="EMBL" id="BJXB01000003">
    <property type="protein sequence ID" value="GEM45432.1"/>
    <property type="molecule type" value="Genomic_DNA"/>
</dbReference>
<feature type="transmembrane region" description="Helical" evidence="7">
    <location>
        <begin position="320"/>
        <end position="344"/>
    </location>
</feature>
<evidence type="ECO:0000313" key="9">
    <source>
        <dbReference type="EMBL" id="GEM45432.1"/>
    </source>
</evidence>
<feature type="domain" description="Acyltransferase 3" evidence="8">
    <location>
        <begin position="14"/>
        <end position="341"/>
    </location>
</feature>
<feature type="transmembrane region" description="Helical" evidence="7">
    <location>
        <begin position="163"/>
        <end position="181"/>
    </location>
</feature>
<feature type="transmembrane region" description="Helical" evidence="7">
    <location>
        <begin position="134"/>
        <end position="156"/>
    </location>
</feature>
<dbReference type="GO" id="GO:0016413">
    <property type="term" value="F:O-acetyltransferase activity"/>
    <property type="evidence" value="ECO:0007669"/>
    <property type="project" value="TreeGrafter"/>
</dbReference>
<proteinExistence type="inferred from homology"/>
<evidence type="ECO:0000259" key="8">
    <source>
        <dbReference type="Pfam" id="PF01757"/>
    </source>
</evidence>
<keyword evidence="3" id="KW-1003">Cell membrane</keyword>
<dbReference type="Pfam" id="PF01757">
    <property type="entry name" value="Acyl_transf_3"/>
    <property type="match status" value="1"/>
</dbReference>
<evidence type="ECO:0000256" key="2">
    <source>
        <dbReference type="ARBA" id="ARBA00007400"/>
    </source>
</evidence>
<accession>A0A511MXW9</accession>
<keyword evidence="6 7" id="KW-0472">Membrane</keyword>
<dbReference type="GO" id="GO:0005886">
    <property type="term" value="C:plasma membrane"/>
    <property type="evidence" value="ECO:0007669"/>
    <property type="project" value="UniProtKB-SubCell"/>
</dbReference>
<comment type="subcellular location">
    <subcellularLocation>
        <location evidence="1">Cell membrane</location>
        <topology evidence="1">Multi-pass membrane protein</topology>
    </subcellularLocation>
</comment>
<evidence type="ECO:0000256" key="4">
    <source>
        <dbReference type="ARBA" id="ARBA00022692"/>
    </source>
</evidence>
<keyword evidence="10" id="KW-1185">Reference proteome</keyword>
<dbReference type="RefSeq" id="WP_186815831.1">
    <property type="nucleotide sequence ID" value="NZ_BJXB01000003.1"/>
</dbReference>
<protein>
    <submittedName>
        <fullName evidence="9">Acyltransferase</fullName>
    </submittedName>
</protein>
<feature type="transmembrane region" description="Helical" evidence="7">
    <location>
        <begin position="196"/>
        <end position="213"/>
    </location>
</feature>
<keyword evidence="4 7" id="KW-0812">Transmembrane</keyword>
<dbReference type="AlphaFoldDB" id="A0A511MXW9"/>
<comment type="caution">
    <text evidence="9">The sequence shown here is derived from an EMBL/GenBank/DDBJ whole genome shotgun (WGS) entry which is preliminary data.</text>
</comment>
<feature type="transmembrane region" description="Helical" evidence="7">
    <location>
        <begin position="98"/>
        <end position="114"/>
    </location>
</feature>
<dbReference type="InterPro" id="IPR002656">
    <property type="entry name" value="Acyl_transf_3_dom"/>
</dbReference>
<evidence type="ECO:0000256" key="5">
    <source>
        <dbReference type="ARBA" id="ARBA00022989"/>
    </source>
</evidence>
<name>A0A511MXW9_DEIC1</name>
<feature type="transmembrane region" description="Helical" evidence="7">
    <location>
        <begin position="59"/>
        <end position="78"/>
    </location>
</feature>
<evidence type="ECO:0000313" key="10">
    <source>
        <dbReference type="Proteomes" id="UP000321306"/>
    </source>
</evidence>
<reference evidence="9 10" key="1">
    <citation type="submission" date="2019-07" db="EMBL/GenBank/DDBJ databases">
        <title>Whole genome shotgun sequence of Deinococcus cellulosilyticus NBRC 106333.</title>
        <authorList>
            <person name="Hosoyama A."/>
            <person name="Uohara A."/>
            <person name="Ohji S."/>
            <person name="Ichikawa N."/>
        </authorList>
    </citation>
    <scope>NUCLEOTIDE SEQUENCE [LARGE SCALE GENOMIC DNA]</scope>
    <source>
        <strain evidence="9 10">NBRC 106333</strain>
    </source>
</reference>
<dbReference type="PANTHER" id="PTHR40074">
    <property type="entry name" value="O-ACETYLTRANSFERASE WECH"/>
    <property type="match status" value="1"/>
</dbReference>
<gene>
    <name evidence="9" type="ORF">DC3_10670</name>
</gene>
<sequence length="356" mass="41888">MTAKPTRPRPTRIQAIDIFRGLSILEVVSHHVLGFSIRYAEVGSNLHAFLIFMNRTLHFAVPAFLFMTAVVFTQAAVLKPFNVKRFYWGRIKKSLMPYVIWTVLYGVYKIYAFGGDLLDWQKWLFWLQYGKGYYHLYFLLIALQFYALFPLFVPLWKRKERHFWRVVIISFVLQIAIYLINKETDIVHFRYPATMVWWYIPALALGMYFGSRYREFEWAWRNYRLYIFIGAAAGYAFYLPLAFNAMIGLQVNNYQYNIAHWIFTTSFALMLFGLAHSFARAPEWFKGPLAFLGKHSLQIYLIHPVLLDGFKKLGYPDSTILFVLTFVAYIVLALLIPLGLAYGIRNTRLSVWLFGR</sequence>
<dbReference type="PANTHER" id="PTHR40074:SF2">
    <property type="entry name" value="O-ACETYLTRANSFERASE WECH"/>
    <property type="match status" value="1"/>
</dbReference>
<evidence type="ECO:0000256" key="1">
    <source>
        <dbReference type="ARBA" id="ARBA00004651"/>
    </source>
</evidence>
<dbReference type="GO" id="GO:0009246">
    <property type="term" value="P:enterobacterial common antigen biosynthetic process"/>
    <property type="evidence" value="ECO:0007669"/>
    <property type="project" value="TreeGrafter"/>
</dbReference>
<keyword evidence="9" id="KW-0012">Acyltransferase</keyword>
<keyword evidence="5 7" id="KW-1133">Transmembrane helix</keyword>
<evidence type="ECO:0000256" key="7">
    <source>
        <dbReference type="SAM" id="Phobius"/>
    </source>
</evidence>
<evidence type="ECO:0000256" key="6">
    <source>
        <dbReference type="ARBA" id="ARBA00023136"/>
    </source>
</evidence>
<dbReference type="Proteomes" id="UP000321306">
    <property type="component" value="Unassembled WGS sequence"/>
</dbReference>
<feature type="transmembrane region" description="Helical" evidence="7">
    <location>
        <begin position="225"/>
        <end position="246"/>
    </location>
</feature>
<organism evidence="9 10">
    <name type="scientific">Deinococcus cellulosilyticus (strain DSM 18568 / NBRC 106333 / KACC 11606 / 5516J-15)</name>
    <dbReference type="NCBI Taxonomy" id="1223518"/>
    <lineage>
        <taxon>Bacteria</taxon>
        <taxon>Thermotogati</taxon>
        <taxon>Deinococcota</taxon>
        <taxon>Deinococci</taxon>
        <taxon>Deinococcales</taxon>
        <taxon>Deinococcaceae</taxon>
        <taxon>Deinococcus</taxon>
    </lineage>
</organism>
<feature type="transmembrane region" description="Helical" evidence="7">
    <location>
        <begin position="258"/>
        <end position="279"/>
    </location>
</feature>
<keyword evidence="9" id="KW-0808">Transferase</keyword>
<comment type="similarity">
    <text evidence="2">Belongs to the acyltransferase 3 family.</text>
</comment>